<name>K8ACA9_9ENTR</name>
<dbReference type="AlphaFoldDB" id="K8ACA9"/>
<organism evidence="1 2">
    <name type="scientific">Cronobacter condimenti 1330</name>
    <dbReference type="NCBI Taxonomy" id="1073999"/>
    <lineage>
        <taxon>Bacteria</taxon>
        <taxon>Pseudomonadati</taxon>
        <taxon>Pseudomonadota</taxon>
        <taxon>Gammaproteobacteria</taxon>
        <taxon>Enterobacterales</taxon>
        <taxon>Enterobacteriaceae</taxon>
        <taxon>Cronobacter</taxon>
    </lineage>
</organism>
<evidence type="ECO:0000313" key="2">
    <source>
        <dbReference type="Proteomes" id="UP000009340"/>
    </source>
</evidence>
<dbReference type="Proteomes" id="UP000009340">
    <property type="component" value="Unassembled WGS sequence"/>
</dbReference>
<proteinExistence type="predicted"/>
<protein>
    <submittedName>
        <fullName evidence="1">Uncharacterized protein</fullName>
    </submittedName>
</protein>
<dbReference type="EMBL" id="CAKW01000102">
    <property type="protein sequence ID" value="CCJ73419.1"/>
    <property type="molecule type" value="Genomic_DNA"/>
</dbReference>
<evidence type="ECO:0000313" key="1">
    <source>
        <dbReference type="EMBL" id="CCJ73419.1"/>
    </source>
</evidence>
<accession>K8ACA9</accession>
<gene>
    <name evidence="1" type="ORF">BN137_2796</name>
</gene>
<reference evidence="1" key="1">
    <citation type="submission" date="2012-07" db="EMBL/GenBank/DDBJ databases">
        <authorList>
            <person name="Cummings C."/>
        </authorList>
    </citation>
    <scope>NUCLEOTIDE SEQUENCE</scope>
    <source>
        <strain evidence="1">1330</strain>
    </source>
</reference>
<comment type="caution">
    <text evidence="1">The sequence shown here is derived from an EMBL/GenBank/DDBJ whole genome shotgun (WGS) entry which is preliminary data.</text>
</comment>
<sequence>MVRCAYTCETTKPNADAVYFPWQLSFGRKPGLLRAAASPP</sequence>